<dbReference type="GO" id="GO:0009897">
    <property type="term" value="C:external side of plasma membrane"/>
    <property type="evidence" value="ECO:0007669"/>
    <property type="project" value="TreeGrafter"/>
</dbReference>
<organism evidence="4 5">
    <name type="scientific">Ophiophagus hannah</name>
    <name type="common">King cobra</name>
    <name type="synonym">Naja hannah</name>
    <dbReference type="NCBI Taxonomy" id="8665"/>
    <lineage>
        <taxon>Eukaryota</taxon>
        <taxon>Metazoa</taxon>
        <taxon>Chordata</taxon>
        <taxon>Craniata</taxon>
        <taxon>Vertebrata</taxon>
        <taxon>Euteleostomi</taxon>
        <taxon>Lepidosauria</taxon>
        <taxon>Squamata</taxon>
        <taxon>Bifurcata</taxon>
        <taxon>Unidentata</taxon>
        <taxon>Episquamata</taxon>
        <taxon>Toxicofera</taxon>
        <taxon>Serpentes</taxon>
        <taxon>Colubroidea</taxon>
        <taxon>Elapidae</taxon>
        <taxon>Elapinae</taxon>
        <taxon>Ophiophagus</taxon>
    </lineage>
</organism>
<feature type="non-terminal residue" evidence="4">
    <location>
        <position position="1"/>
    </location>
</feature>
<dbReference type="InterPro" id="IPR042379">
    <property type="entry name" value="PDCD1"/>
</dbReference>
<accession>V8N788</accession>
<dbReference type="Gene3D" id="2.60.40.10">
    <property type="entry name" value="Immunoglobulins"/>
    <property type="match status" value="1"/>
</dbReference>
<keyword evidence="1" id="KW-1133">Transmembrane helix</keyword>
<feature type="non-terminal residue" evidence="4">
    <location>
        <position position="181"/>
    </location>
</feature>
<keyword evidence="1" id="KW-0812">Transmembrane</keyword>
<dbReference type="InterPro" id="IPR013783">
    <property type="entry name" value="Ig-like_fold"/>
</dbReference>
<dbReference type="EMBL" id="AZIM01008316">
    <property type="protein sequence ID" value="ETE57503.1"/>
    <property type="molecule type" value="Genomic_DNA"/>
</dbReference>
<keyword evidence="5" id="KW-1185">Reference proteome</keyword>
<dbReference type="GO" id="GO:0070234">
    <property type="term" value="P:positive regulation of T cell apoptotic process"/>
    <property type="evidence" value="ECO:0007669"/>
    <property type="project" value="TreeGrafter"/>
</dbReference>
<evidence type="ECO:0000256" key="2">
    <source>
        <dbReference type="SAM" id="SignalP"/>
    </source>
</evidence>
<dbReference type="PANTHER" id="PTHR15264:SF2">
    <property type="entry name" value="PROGRAMMED CELL DEATH PROTEIN 1"/>
    <property type="match status" value="1"/>
</dbReference>
<dbReference type="InterPro" id="IPR003599">
    <property type="entry name" value="Ig_sub"/>
</dbReference>
<dbReference type="SMART" id="SM00409">
    <property type="entry name" value="IG"/>
    <property type="match status" value="1"/>
</dbReference>
<dbReference type="AlphaFoldDB" id="V8N788"/>
<protein>
    <recommendedName>
        <fullName evidence="3">Ig-like domain-containing protein</fullName>
    </recommendedName>
</protein>
<dbReference type="SMART" id="SM00406">
    <property type="entry name" value="IGv"/>
    <property type="match status" value="1"/>
</dbReference>
<dbReference type="Proteomes" id="UP000018936">
    <property type="component" value="Unassembled WGS sequence"/>
</dbReference>
<gene>
    <name evidence="4" type="ORF">L345_16778</name>
</gene>
<feature type="signal peptide" evidence="2">
    <location>
        <begin position="1"/>
        <end position="20"/>
    </location>
</feature>
<dbReference type="GO" id="GO:0050777">
    <property type="term" value="P:negative regulation of immune response"/>
    <property type="evidence" value="ECO:0007669"/>
    <property type="project" value="InterPro"/>
</dbReference>
<reference evidence="4 5" key="1">
    <citation type="journal article" date="2013" name="Proc. Natl. Acad. Sci. U.S.A.">
        <title>The king cobra genome reveals dynamic gene evolution and adaptation in the snake venom system.</title>
        <authorList>
            <person name="Vonk F.J."/>
            <person name="Casewell N.R."/>
            <person name="Henkel C.V."/>
            <person name="Heimberg A.M."/>
            <person name="Jansen H.J."/>
            <person name="McCleary R.J."/>
            <person name="Kerkkamp H.M."/>
            <person name="Vos R.A."/>
            <person name="Guerreiro I."/>
            <person name="Calvete J.J."/>
            <person name="Wuster W."/>
            <person name="Woods A.E."/>
            <person name="Logan J.M."/>
            <person name="Harrison R.A."/>
            <person name="Castoe T.A."/>
            <person name="de Koning A.P."/>
            <person name="Pollock D.D."/>
            <person name="Yandell M."/>
            <person name="Calderon D."/>
            <person name="Renjifo C."/>
            <person name="Currier R.B."/>
            <person name="Salgado D."/>
            <person name="Pla D."/>
            <person name="Sanz L."/>
            <person name="Hyder A.S."/>
            <person name="Ribeiro J.M."/>
            <person name="Arntzen J.W."/>
            <person name="van den Thillart G.E."/>
            <person name="Boetzer M."/>
            <person name="Pirovano W."/>
            <person name="Dirks R.P."/>
            <person name="Spaink H.P."/>
            <person name="Duboule D."/>
            <person name="McGlinn E."/>
            <person name="Kini R.M."/>
            <person name="Richardson M.K."/>
        </authorList>
    </citation>
    <scope>NUCLEOTIDE SEQUENCE</scope>
    <source>
        <tissue evidence="4">Blood</tissue>
    </source>
</reference>
<feature type="transmembrane region" description="Helical" evidence="1">
    <location>
        <begin position="157"/>
        <end position="176"/>
    </location>
</feature>
<evidence type="ECO:0000256" key="1">
    <source>
        <dbReference type="SAM" id="Phobius"/>
    </source>
</evidence>
<feature type="chain" id="PRO_5004770537" description="Ig-like domain-containing protein" evidence="2">
    <location>
        <begin position="21"/>
        <end position="181"/>
    </location>
</feature>
<sequence length="181" mass="20909">MENVFHVLWGFLFFPSALLAKPFANFHPPQINLTEGETAKFTCSISNPDFGRHLNWYKQGYDRQPVKLDSSNRKYSFSKGDKCMYEMEIRQVEKNDSGTYYCWVNPFHSEGTILESNRGILTVTEKAAATQPPDKITLVKEEDNGDRKDAKSSFSDLRGSGLLILLVVLYFSLWIIRRRRQ</sequence>
<dbReference type="Pfam" id="PF13927">
    <property type="entry name" value="Ig_3"/>
    <property type="match status" value="1"/>
</dbReference>
<name>V8N788_OPHHA</name>
<evidence type="ECO:0000313" key="4">
    <source>
        <dbReference type="EMBL" id="ETE57503.1"/>
    </source>
</evidence>
<evidence type="ECO:0000259" key="3">
    <source>
        <dbReference type="PROSITE" id="PS50835"/>
    </source>
</evidence>
<evidence type="ECO:0000313" key="5">
    <source>
        <dbReference type="Proteomes" id="UP000018936"/>
    </source>
</evidence>
<comment type="caution">
    <text evidence="4">The sequence shown here is derived from an EMBL/GenBank/DDBJ whole genome shotgun (WGS) entry which is preliminary data.</text>
</comment>
<keyword evidence="2" id="KW-0732">Signal</keyword>
<proteinExistence type="predicted"/>
<keyword evidence="1" id="KW-0472">Membrane</keyword>
<dbReference type="PROSITE" id="PS50835">
    <property type="entry name" value="IG_LIKE"/>
    <property type="match status" value="1"/>
</dbReference>
<dbReference type="InterPro" id="IPR007110">
    <property type="entry name" value="Ig-like_dom"/>
</dbReference>
<dbReference type="SUPFAM" id="SSF48726">
    <property type="entry name" value="Immunoglobulin"/>
    <property type="match status" value="1"/>
</dbReference>
<dbReference type="InterPro" id="IPR013106">
    <property type="entry name" value="Ig_V-set"/>
</dbReference>
<dbReference type="OrthoDB" id="9940233at2759"/>
<dbReference type="PANTHER" id="PTHR15264">
    <property type="entry name" value="PROGRAMMED CELL DEATH PROTEIN 1"/>
    <property type="match status" value="1"/>
</dbReference>
<feature type="domain" description="Ig-like" evidence="3">
    <location>
        <begin position="15"/>
        <end position="102"/>
    </location>
</feature>
<dbReference type="InterPro" id="IPR036179">
    <property type="entry name" value="Ig-like_dom_sf"/>
</dbReference>